<comment type="caution">
    <text evidence="1">The sequence shown here is derived from an EMBL/GenBank/DDBJ whole genome shotgun (WGS) entry which is preliminary data.</text>
</comment>
<dbReference type="NCBIfam" id="TIGR03655">
    <property type="entry name" value="anti_R_Lar"/>
    <property type="match status" value="1"/>
</dbReference>
<dbReference type="InterPro" id="IPR019908">
    <property type="entry name" value="Toxin_RalR"/>
</dbReference>
<proteinExistence type="predicted"/>
<organism evidence="1 2">
    <name type="scientific">Edaphosphingomonas haloaromaticamans</name>
    <dbReference type="NCBI Taxonomy" id="653954"/>
    <lineage>
        <taxon>Bacteria</taxon>
        <taxon>Pseudomonadati</taxon>
        <taxon>Pseudomonadota</taxon>
        <taxon>Alphaproteobacteria</taxon>
        <taxon>Sphingomonadales</taxon>
        <taxon>Rhizorhabdaceae</taxon>
        <taxon>Edaphosphingomonas</taxon>
    </lineage>
</organism>
<dbReference type="OrthoDB" id="7586039at2"/>
<name>A0A1S1HHF0_9SPHN</name>
<sequence length="236" mass="25819">MTNETERLLPCPFCGGDELSHGYVQAGIVMGNVECHACNACLWADTESEAIAAWNTRAQPAQSVHQLDGAPVRTDSGIRLDAALDRVTKAAVADSAEKITAAIVEQFAKSAICPDQPRPDDDVVERVARALYACEKERSDHTDKVLSAAKGHPVNFRMEPWDDVAELFREDTRAALIAIDHAELVEALKNAVHALEYWEREATFGRDNSDWPARCIENGRKEIIRARAALAAAGGR</sequence>
<accession>A0A1S1HHF0</accession>
<dbReference type="EMBL" id="MIPT01000001">
    <property type="protein sequence ID" value="OHT19950.1"/>
    <property type="molecule type" value="Genomic_DNA"/>
</dbReference>
<protein>
    <recommendedName>
        <fullName evidence="3">Restriction alleviation protein, Lar family</fullName>
    </recommendedName>
</protein>
<evidence type="ECO:0000313" key="1">
    <source>
        <dbReference type="EMBL" id="OHT19950.1"/>
    </source>
</evidence>
<evidence type="ECO:0008006" key="3">
    <source>
        <dbReference type="Google" id="ProtNLM"/>
    </source>
</evidence>
<keyword evidence="2" id="KW-1185">Reference proteome</keyword>
<dbReference type="Proteomes" id="UP000179467">
    <property type="component" value="Unassembled WGS sequence"/>
</dbReference>
<gene>
    <name evidence="1" type="ORF">BHE75_01943</name>
</gene>
<dbReference type="AlphaFoldDB" id="A0A1S1HHF0"/>
<dbReference type="RefSeq" id="WP_070933719.1">
    <property type="nucleotide sequence ID" value="NZ_MIPT01000001.1"/>
</dbReference>
<reference evidence="1 2" key="1">
    <citation type="submission" date="2016-09" db="EMBL/GenBank/DDBJ databases">
        <title>Metabolic pathway, cell adaptation mechanisms and a novel monoxygenase revealed through proteogenomic-transcription analysis of a Sphingomonas haloaromaticamans strain degrading the fungicide ortho-phenylphenol.</title>
        <authorList>
            <person name="Perruchon C."/>
            <person name="Papadopoulou E.S."/>
            <person name="Rousidou C."/>
            <person name="Vasileiadis S."/>
            <person name="Tanou G."/>
            <person name="Amoutzias G."/>
            <person name="Molassiotis A."/>
            <person name="Karpouzas D.G."/>
        </authorList>
    </citation>
    <scope>NUCLEOTIDE SEQUENCE [LARGE SCALE GENOMIC DNA]</scope>
    <source>
        <strain evidence="1 2">P3</strain>
    </source>
</reference>
<dbReference type="Pfam" id="PF14354">
    <property type="entry name" value="Lar_restr_allev"/>
    <property type="match status" value="1"/>
</dbReference>
<evidence type="ECO:0000313" key="2">
    <source>
        <dbReference type="Proteomes" id="UP000179467"/>
    </source>
</evidence>